<proteinExistence type="predicted"/>
<feature type="region of interest" description="Disordered" evidence="1">
    <location>
        <begin position="715"/>
        <end position="751"/>
    </location>
</feature>
<dbReference type="Proteomes" id="UP001146120">
    <property type="component" value="Unassembled WGS sequence"/>
</dbReference>
<keyword evidence="2" id="KW-0812">Transmembrane</keyword>
<organism evidence="3 4">
    <name type="scientific">Lagenidium giganteum</name>
    <dbReference type="NCBI Taxonomy" id="4803"/>
    <lineage>
        <taxon>Eukaryota</taxon>
        <taxon>Sar</taxon>
        <taxon>Stramenopiles</taxon>
        <taxon>Oomycota</taxon>
        <taxon>Peronosporomycetes</taxon>
        <taxon>Pythiales</taxon>
        <taxon>Pythiaceae</taxon>
    </lineage>
</organism>
<reference evidence="3" key="2">
    <citation type="journal article" date="2023" name="Microbiol Resour">
        <title>Decontamination and Annotation of the Draft Genome Sequence of the Oomycete Lagenidium giganteum ARSEF 373.</title>
        <authorList>
            <person name="Morgan W.R."/>
            <person name="Tartar A."/>
        </authorList>
    </citation>
    <scope>NUCLEOTIDE SEQUENCE</scope>
    <source>
        <strain evidence="3">ARSEF 373</strain>
    </source>
</reference>
<dbReference type="InterPro" id="IPR052724">
    <property type="entry name" value="GT117_domain-containing"/>
</dbReference>
<dbReference type="Pfam" id="PF11028">
    <property type="entry name" value="TMEM260-like"/>
    <property type="match status" value="1"/>
</dbReference>
<name>A0AAV2YVE1_9STRA</name>
<dbReference type="EMBL" id="DAKRPA010000128">
    <property type="protein sequence ID" value="DAZ97661.1"/>
    <property type="molecule type" value="Genomic_DNA"/>
</dbReference>
<protein>
    <submittedName>
        <fullName evidence="3">Uncharacterized protein</fullName>
    </submittedName>
</protein>
<accession>A0AAV2YVE1</accession>
<feature type="compositionally biased region" description="Basic residues" evidence="1">
    <location>
        <begin position="733"/>
        <end position="751"/>
    </location>
</feature>
<keyword evidence="2" id="KW-0472">Membrane</keyword>
<feature type="transmembrane region" description="Helical" evidence="2">
    <location>
        <begin position="144"/>
        <end position="172"/>
    </location>
</feature>
<sequence length="751" mass="84119">MAMALAVYLASAVHKIPGGDSGELLAEACVRGVAHPPGYPLLLRLLRLVRHVATGMSFAHAANVLNAVLAAAAAACVAHVVDMLTKRQHPWEAIAAGLVFAFSRLVWEHAIGIEVFALNNLLAGVLHVLFVRHCWHPRVDNARWGAFICGLALANQHTIVLLEIPGILWVLWSGRHTFKIADVASFALAYDLSCSFLVGLCACLDTMVFGTTPTRGSWGDTATIAGFARHWTRQEYGTFQLSPRTGKSESLVERLSVYAEDTASEFQTFGVFMSLCGIVYLGTLPKRLRSTLSMLLFYLVVFHSLANIPLDDPLSHAVSSRFSMQPNVIVAIWLGTGLAGLLHTVRSFAPSRLRQHSWVLSTLIGKQFMANWAMFEPTAHDDLLRTYAKSVLDTMPKNALLLSFTDINWNTIRYLQECELYRQDVTHLSLQVMPFPWFTRQHALYPAVDFPAISSDVSTDKASEGYVKYISRFIIQNLRDRAGSVFLDLHAVLHSDIGVHGEYHSVRLRPFGLVWQVQEPLQLVSPLPLYDTFVQWSASDRVRTESIHEAFFTPSVGTRPPVAGTWEFVAVSIVHDSLYQSALHRLSTQIDRQISAIEQLPEYIDELWEAERVLALVTSHIDRTHAFTYSVYDAHKNHMLSRMRVQLALEVLDSVTAKAASTMTQQYLSKWPSVQKLVQETPVTARGEEVRRAVAVFVRRMKTQNDADAAAFEKFVHNRKNQNVANDDQNVKKEKKKGKKRRKQSKNKAGE</sequence>
<evidence type="ECO:0000256" key="1">
    <source>
        <dbReference type="SAM" id="MobiDB-lite"/>
    </source>
</evidence>
<gene>
    <name evidence="3" type="ORF">N0F65_009662</name>
</gene>
<comment type="caution">
    <text evidence="3">The sequence shown here is derived from an EMBL/GenBank/DDBJ whole genome shotgun (WGS) entry which is preliminary data.</text>
</comment>
<feature type="transmembrane region" description="Helical" evidence="2">
    <location>
        <begin position="113"/>
        <end position="132"/>
    </location>
</feature>
<evidence type="ECO:0000313" key="3">
    <source>
        <dbReference type="EMBL" id="DAZ97661.1"/>
    </source>
</evidence>
<reference evidence="3" key="1">
    <citation type="submission" date="2022-11" db="EMBL/GenBank/DDBJ databases">
        <authorList>
            <person name="Morgan W.R."/>
            <person name="Tartar A."/>
        </authorList>
    </citation>
    <scope>NUCLEOTIDE SEQUENCE</scope>
    <source>
        <strain evidence="3">ARSEF 373</strain>
    </source>
</reference>
<dbReference type="InterPro" id="IPR021280">
    <property type="entry name" value="TMEM260-like"/>
</dbReference>
<dbReference type="AlphaFoldDB" id="A0AAV2YVE1"/>
<dbReference type="PANTHER" id="PTHR16214:SF3">
    <property type="entry name" value="TRANSMEMBRANE PROTEIN 260"/>
    <property type="match status" value="1"/>
</dbReference>
<feature type="transmembrane region" description="Helical" evidence="2">
    <location>
        <begin position="56"/>
        <end position="78"/>
    </location>
</feature>
<dbReference type="PANTHER" id="PTHR16214">
    <property type="entry name" value="TRANSMEMBRANE PROTEIN 260"/>
    <property type="match status" value="1"/>
</dbReference>
<keyword evidence="2" id="KW-1133">Transmembrane helix</keyword>
<keyword evidence="4" id="KW-1185">Reference proteome</keyword>
<evidence type="ECO:0000256" key="2">
    <source>
        <dbReference type="SAM" id="Phobius"/>
    </source>
</evidence>
<evidence type="ECO:0000313" key="4">
    <source>
        <dbReference type="Proteomes" id="UP001146120"/>
    </source>
</evidence>